<evidence type="ECO:0000313" key="5">
    <source>
        <dbReference type="Proteomes" id="UP000293345"/>
    </source>
</evidence>
<dbReference type="PANTHER" id="PTHR42754">
    <property type="entry name" value="ENDOGLUCANASE"/>
    <property type="match status" value="1"/>
</dbReference>
<dbReference type="PANTHER" id="PTHR42754:SF1">
    <property type="entry name" value="LIPOPROTEIN"/>
    <property type="match status" value="1"/>
</dbReference>
<dbReference type="InterPro" id="IPR037250">
    <property type="entry name" value="NEAT_dom_sf"/>
</dbReference>
<reference evidence="4 5" key="1">
    <citation type="submission" date="2019-01" db="EMBL/GenBank/DDBJ databases">
        <title>Senegalimassilia sp. nov. KGMB04484 isolated human feces.</title>
        <authorList>
            <person name="Han K.-I."/>
            <person name="Kim J.-S."/>
            <person name="Lee K.C."/>
            <person name="Suh M.K."/>
            <person name="Eom M.K."/>
            <person name="Lee J.H."/>
            <person name="Park S.-H."/>
            <person name="Kang S.W."/>
            <person name="Park J.-E."/>
            <person name="Oh B.S."/>
            <person name="Yu S.Y."/>
            <person name="Choi S.-H."/>
            <person name="Lee D.H."/>
            <person name="Yoon H."/>
            <person name="Kim B.-Y."/>
            <person name="Lee J.H."/>
            <person name="Lee J.-S."/>
        </authorList>
    </citation>
    <scope>NUCLEOTIDE SEQUENCE [LARGE SCALE GENOMIC DNA]</scope>
    <source>
        <strain evidence="4 5">KGMB04484</strain>
    </source>
</reference>
<dbReference type="Gene3D" id="1.20.1270.70">
    <property type="entry name" value="Designed single chain three-helix bundle"/>
    <property type="match status" value="1"/>
</dbReference>
<gene>
    <name evidence="4" type="ORF">ET524_01420</name>
</gene>
<feature type="transmembrane region" description="Helical" evidence="2">
    <location>
        <begin position="1213"/>
        <end position="1235"/>
    </location>
</feature>
<dbReference type="RefSeq" id="WP_129423034.1">
    <property type="nucleotide sequence ID" value="NZ_SDPW01000001.1"/>
</dbReference>
<feature type="compositionally biased region" description="Basic and acidic residues" evidence="1">
    <location>
        <begin position="1153"/>
        <end position="1168"/>
    </location>
</feature>
<keyword evidence="2" id="KW-0472">Membrane</keyword>
<keyword evidence="2" id="KW-1133">Transmembrane helix</keyword>
<feature type="signal peptide" evidence="3">
    <location>
        <begin position="1"/>
        <end position="26"/>
    </location>
</feature>
<feature type="region of interest" description="Disordered" evidence="1">
    <location>
        <begin position="1137"/>
        <end position="1203"/>
    </location>
</feature>
<name>A0A4Q2K194_9ACTN</name>
<keyword evidence="2" id="KW-0812">Transmembrane</keyword>
<evidence type="ECO:0000256" key="1">
    <source>
        <dbReference type="SAM" id="MobiDB-lite"/>
    </source>
</evidence>
<protein>
    <submittedName>
        <fullName evidence="4">Uncharacterized protein</fullName>
    </submittedName>
</protein>
<comment type="caution">
    <text evidence="4">The sequence shown here is derived from an EMBL/GenBank/DDBJ whole genome shotgun (WGS) entry which is preliminary data.</text>
</comment>
<feature type="compositionally biased region" description="Low complexity" evidence="1">
    <location>
        <begin position="1173"/>
        <end position="1203"/>
    </location>
</feature>
<organism evidence="4 5">
    <name type="scientific">Senegalimassilia faecalis</name>
    <dbReference type="NCBI Taxonomy" id="2509433"/>
    <lineage>
        <taxon>Bacteria</taxon>
        <taxon>Bacillati</taxon>
        <taxon>Actinomycetota</taxon>
        <taxon>Coriobacteriia</taxon>
        <taxon>Coriobacteriales</taxon>
        <taxon>Coriobacteriaceae</taxon>
        <taxon>Senegalimassilia</taxon>
    </lineage>
</organism>
<evidence type="ECO:0000256" key="2">
    <source>
        <dbReference type="SAM" id="Phobius"/>
    </source>
</evidence>
<evidence type="ECO:0000313" key="4">
    <source>
        <dbReference type="EMBL" id="RXZ53304.1"/>
    </source>
</evidence>
<dbReference type="AlphaFoldDB" id="A0A4Q2K194"/>
<dbReference type="Gene3D" id="2.60.40.1850">
    <property type="match status" value="1"/>
</dbReference>
<proteinExistence type="predicted"/>
<dbReference type="OrthoDB" id="184858at2"/>
<keyword evidence="5" id="KW-1185">Reference proteome</keyword>
<accession>A0A4Q2K194</accession>
<dbReference type="Proteomes" id="UP000293345">
    <property type="component" value="Unassembled WGS sequence"/>
</dbReference>
<evidence type="ECO:0000256" key="3">
    <source>
        <dbReference type="SAM" id="SignalP"/>
    </source>
</evidence>
<sequence length="1241" mass="127859">MSKRYKLTTAGASVALAAALTCGAPAAAGALEDQLVNWTSLFGGAGTASSTALGCDTLGQTLRLSDGTFVAVGTYDGAKNNVDEQAHGKSDAALVHYDQDGKELRHTLAGGSKNDSFASVIETDDGGFIAVGATQSADGNLEGLDKGGNDGLIAKFDAKGQLVKAVTFGGSDKDGLTKVTYATDGGFVVSGFSNSHDGDMEATGKTGTDADAILAKYNDDLNLVWVSRTGGTATESGISATERFEDVVPVSAAKAKDADNLGAEVDVNAGYLAVGYSNAADGDMVGSKGGYDVVVAKFDERGNREWLRMYGGDGSDKAMAVTHAKATLSSVKDGTPTYDNGFVIAGTTESASGDLGTRDLAGTDDSGAKSAAFALKISATGYVEWSNLVEDSEEVAGEAVLTSTTEGYLLAGTHKVNDGDFSGTDACQKKDAFVAHLSDDGARLGVESFGGNDDDAVEGIAYDGVDNVLVCGTTKSTDGMFEGLAGKADGFVTSLDAEKLQTHAEERSLVPVAAWKAGEDVDSMMAPMLYSDAYVEKTGELYTVTVYFTRATIMGSEVSPTILGDVSYDRGDGTMVDALSDTYDATTRVKSTTIQLTSLENPVLIHIDGSMGDVRLKFDPAAAKQTDVPPYFEPVKVELPNFEYAWKDALGGTSAEYPADATVLANGNLVTVGQTYSQDGDFDGLQRGPACAYVDVRTPDGTRVSTFELGGMENGYVSYAASVDTTADGGFVLCGGYTSPDGVPAGDFAALAREDGVFGQTDSFVARFDAAGNLVWMGGLSGSGHDQAKQVKALPDGGCVALYETSSRDGDLTELNRGIFNLVVARYAADGTLSWTRPIGGTNLESSDFGLDVLGNGNFVVTGIKSSYNGDFANAEHFGNTFDLFAAEVSASEGTIEWLRTYGGSSNEYLNGVAATSDGGFVMLGSTKSQDGTFTGVTSGYENSYIMKLSASGAVEWVQTLKSSESNEAERVVELDDRYVVLGNSSGTDFDFKDLNKGASDVYVAAFSKAGERLSLDVVGGSSNDYAAQIVALNGYQLTLLAYGNSADGDFDGLAKGDDDALVLTYNWREQAGDTAELAALVAKAQTLSEADYTPETWSIFAAKLAAAHEVLDATYATKVQVNDALVNLQLAMDGLSKAMPAPEPTPDPTPGDSDKPGDGGDADKPADGDGSGAADVPGGLDKQNASAASASSAAQKGASSAGLATTGDATGLLAFAGGVAAVAAAGVAAIAAVARRRFTR</sequence>
<feature type="chain" id="PRO_5020286106" evidence="3">
    <location>
        <begin position="27"/>
        <end position="1241"/>
    </location>
</feature>
<dbReference type="EMBL" id="SDPW01000001">
    <property type="protein sequence ID" value="RXZ53304.1"/>
    <property type="molecule type" value="Genomic_DNA"/>
</dbReference>
<keyword evidence="3" id="KW-0732">Signal</keyword>